<dbReference type="InterPro" id="IPR022385">
    <property type="entry name" value="Rhs_assc_core"/>
</dbReference>
<dbReference type="NCBIfam" id="TIGR01643">
    <property type="entry name" value="YD_repeat_2x"/>
    <property type="match status" value="4"/>
</dbReference>
<dbReference type="NCBIfam" id="TIGR03696">
    <property type="entry name" value="Rhs_assc_core"/>
    <property type="match status" value="1"/>
</dbReference>
<name>A0ABV9NFL5_9PROT</name>
<sequence>ERQETEYDALYRPVIARLKSGSTTLALQQVSYDADGRLQCSAVRMNPAQFASPPSDACVPGTPGAHGPDRITHRTYTAANQISIVRNGYGTSEAGIDARYNYRANGHVAYVRDGASNRTTYVRDGHDRLSQIRYPQETVGANASNSADREQFTYDAAGRLVTHRRRSGHNITYTYDNLNRITARNTPSGQANASYTYDLLGRVTQVSQTGGHTLSYTHDALGRNLTAVTPQGTVSYQYDAAGRRTRMDWPDGLYVTYSYDTAGALTHIRENGASSGIGVLAAYAYDNLGRVTSITRGNGVVTGFDYDAASRLTELTQDMAGTANDQTLSFTYNAAGQIASRTMANDIYAFTGHVNQDVTLTVDGLNRFLSGGGVTYDYDDRGNMTADGVRAYAYDFDNRLTSVTGGGTGNVSLTYDPAGRLYQTAQVSGATTRFLYDGANLIGEYDASNTLLRRYVQGPGLDAPLVRYDGTGTTNRRWLITDERGSVVAETNASGAAVQINTYDEYGMPGSGNTSRFGYTGQMWIAEIGLYHYRNRVYNPNLGRFMQTDPIGQAGGINLYAYVSNDPINYTDPWGLQKNPIEVMFIIGTRLRGVLRSGGTAGFSGFAEPPDDIVLTPIALQNADGQEGEEPHPCPTGNTPWVGPAPWDRPVLPVHQMPRGAQSIMRGAIRSEYTDPSDGSVRLRFGPNPSFIQSLDETGAYWLHSPDRPAPSAFATPEERSNTVRIMPPGMGSGRSGQSFAGNYPGGYFIVYNNTGQPISIYDGRPGEASATHNPIACIRR</sequence>
<reference evidence="4" key="1">
    <citation type="journal article" date="2019" name="Int. J. Syst. Evol. Microbiol.">
        <title>The Global Catalogue of Microorganisms (GCM) 10K type strain sequencing project: providing services to taxonomists for standard genome sequencing and annotation.</title>
        <authorList>
            <consortium name="The Broad Institute Genomics Platform"/>
            <consortium name="The Broad Institute Genome Sequencing Center for Infectious Disease"/>
            <person name="Wu L."/>
            <person name="Ma J."/>
        </authorList>
    </citation>
    <scope>NUCLEOTIDE SEQUENCE [LARGE SCALE GENOMIC DNA]</scope>
    <source>
        <strain evidence="4">CCUG 62981</strain>
    </source>
</reference>
<evidence type="ECO:0000259" key="2">
    <source>
        <dbReference type="Pfam" id="PF25023"/>
    </source>
</evidence>
<comment type="caution">
    <text evidence="3">The sequence shown here is derived from an EMBL/GenBank/DDBJ whole genome shotgun (WGS) entry which is preliminary data.</text>
</comment>
<proteinExistence type="predicted"/>
<dbReference type="Proteomes" id="UP001596024">
    <property type="component" value="Unassembled WGS sequence"/>
</dbReference>
<evidence type="ECO:0000256" key="1">
    <source>
        <dbReference type="ARBA" id="ARBA00022737"/>
    </source>
</evidence>
<dbReference type="PANTHER" id="PTHR32305:SF15">
    <property type="entry name" value="PROTEIN RHSA-RELATED"/>
    <property type="match status" value="1"/>
</dbReference>
<dbReference type="InterPro" id="IPR031325">
    <property type="entry name" value="RHS_repeat"/>
</dbReference>
<dbReference type="EMBL" id="JBHSGQ010000016">
    <property type="protein sequence ID" value="MFC4726510.1"/>
    <property type="molecule type" value="Genomic_DNA"/>
</dbReference>
<organism evidence="3 4">
    <name type="scientific">Glycocaulis abyssi</name>
    <dbReference type="NCBI Taxonomy" id="1433403"/>
    <lineage>
        <taxon>Bacteria</taxon>
        <taxon>Pseudomonadati</taxon>
        <taxon>Pseudomonadota</taxon>
        <taxon>Alphaproteobacteria</taxon>
        <taxon>Maricaulales</taxon>
        <taxon>Maricaulaceae</taxon>
        <taxon>Glycocaulis</taxon>
    </lineage>
</organism>
<dbReference type="Pfam" id="PF05593">
    <property type="entry name" value="RHS_repeat"/>
    <property type="match status" value="2"/>
</dbReference>
<protein>
    <submittedName>
        <fullName evidence="3">RHS repeat domain-containing protein</fullName>
    </submittedName>
</protein>
<accession>A0ABV9NFL5</accession>
<dbReference type="InterPro" id="IPR050708">
    <property type="entry name" value="T6SS_VgrG/RHS"/>
</dbReference>
<dbReference type="PRINTS" id="PR00394">
    <property type="entry name" value="RHSPROTEIN"/>
</dbReference>
<dbReference type="InterPro" id="IPR006530">
    <property type="entry name" value="YD"/>
</dbReference>
<dbReference type="PANTHER" id="PTHR32305">
    <property type="match status" value="1"/>
</dbReference>
<evidence type="ECO:0000313" key="4">
    <source>
        <dbReference type="Proteomes" id="UP001596024"/>
    </source>
</evidence>
<dbReference type="Pfam" id="PF25023">
    <property type="entry name" value="TEN_YD-shell"/>
    <property type="match status" value="1"/>
</dbReference>
<dbReference type="RefSeq" id="WP_382437097.1">
    <property type="nucleotide sequence ID" value="NZ_JBHSGQ010000016.1"/>
</dbReference>
<keyword evidence="1" id="KW-0677">Repeat</keyword>
<gene>
    <name evidence="3" type="ORF">ACFPB0_14560</name>
</gene>
<dbReference type="InterPro" id="IPR056823">
    <property type="entry name" value="TEN-like_YD-shell"/>
</dbReference>
<feature type="non-terminal residue" evidence="3">
    <location>
        <position position="1"/>
    </location>
</feature>
<evidence type="ECO:0000313" key="3">
    <source>
        <dbReference type="EMBL" id="MFC4726510.1"/>
    </source>
</evidence>
<keyword evidence="4" id="KW-1185">Reference proteome</keyword>
<feature type="domain" description="Teneurin-like YD-shell" evidence="2">
    <location>
        <begin position="285"/>
        <end position="568"/>
    </location>
</feature>
<dbReference type="Gene3D" id="2.180.10.10">
    <property type="entry name" value="RHS repeat-associated core"/>
    <property type="match status" value="3"/>
</dbReference>